<sequence>MTKKRVSIVVIITFILISLFLVYWFYFSKPTALPADDELAKQMNEIFPEANVETIQETIQLDQDHVYVPFISSKDTYGASYWVWERRKWRPVYIDTVGEPIIWMIDGKKPSSSFIVWNLHPDDQISHANFALVRERGFHISNNEHNYTPRIQMENEVSLKEESYGALELPEDWQAFLNQENKRASLQKSHINTTSIFPDIGLYIGWTPYNEKDEISFPESSVNGHGFYNGDIETDFVRFINESELEE</sequence>
<keyword evidence="1" id="KW-0472">Membrane</keyword>
<gene>
    <name evidence="2" type="ORF">CEY16_13040</name>
</gene>
<evidence type="ECO:0000256" key="1">
    <source>
        <dbReference type="SAM" id="Phobius"/>
    </source>
</evidence>
<feature type="transmembrane region" description="Helical" evidence="1">
    <location>
        <begin position="7"/>
        <end position="26"/>
    </location>
</feature>
<keyword evidence="3" id="KW-1185">Reference proteome</keyword>
<evidence type="ECO:0000313" key="2">
    <source>
        <dbReference type="EMBL" id="PKR76739.1"/>
    </source>
</evidence>
<keyword evidence="1" id="KW-1133">Transmembrane helix</keyword>
<dbReference type="AlphaFoldDB" id="A0A2I0QQZ3"/>
<organism evidence="2 3">
    <name type="scientific">Halalkalibacillus sediminis</name>
    <dbReference type="NCBI Taxonomy" id="2018042"/>
    <lineage>
        <taxon>Bacteria</taxon>
        <taxon>Bacillati</taxon>
        <taxon>Bacillota</taxon>
        <taxon>Bacilli</taxon>
        <taxon>Bacillales</taxon>
        <taxon>Bacillaceae</taxon>
        <taxon>Halalkalibacillus</taxon>
    </lineage>
</organism>
<comment type="caution">
    <text evidence="2">The sequence shown here is derived from an EMBL/GenBank/DDBJ whole genome shotgun (WGS) entry which is preliminary data.</text>
</comment>
<proteinExistence type="predicted"/>
<keyword evidence="1" id="KW-0812">Transmembrane</keyword>
<dbReference type="RefSeq" id="WP_101332489.1">
    <property type="nucleotide sequence ID" value="NZ_PJNH01000004.1"/>
</dbReference>
<dbReference type="EMBL" id="PJNH01000004">
    <property type="protein sequence ID" value="PKR76739.1"/>
    <property type="molecule type" value="Genomic_DNA"/>
</dbReference>
<reference evidence="2 3" key="1">
    <citation type="submission" date="2017-06" db="EMBL/GenBank/DDBJ databases">
        <title>the draft geome sequence of Illustriluteabacillus marina B3227.</title>
        <authorList>
            <person name="He R.-H."/>
            <person name="Du Z.-J."/>
        </authorList>
    </citation>
    <scope>NUCLEOTIDE SEQUENCE [LARGE SCALE GENOMIC DNA]</scope>
    <source>
        <strain evidence="2 3">B3227</strain>
    </source>
</reference>
<accession>A0A2I0QQZ3</accession>
<dbReference type="Proteomes" id="UP000243524">
    <property type="component" value="Unassembled WGS sequence"/>
</dbReference>
<protein>
    <submittedName>
        <fullName evidence="2">Uncharacterized protein</fullName>
    </submittedName>
</protein>
<dbReference type="OrthoDB" id="2452975at2"/>
<name>A0A2I0QQZ3_9BACI</name>
<evidence type="ECO:0000313" key="3">
    <source>
        <dbReference type="Proteomes" id="UP000243524"/>
    </source>
</evidence>